<dbReference type="EMBL" id="CP023270">
    <property type="protein sequence ID" value="AVJ25770.1"/>
    <property type="molecule type" value="Genomic_DNA"/>
</dbReference>
<dbReference type="Pfam" id="PF03466">
    <property type="entry name" value="LysR_substrate"/>
    <property type="match status" value="1"/>
</dbReference>
<feature type="domain" description="HTH lysR-type" evidence="5">
    <location>
        <begin position="21"/>
        <end position="78"/>
    </location>
</feature>
<dbReference type="GO" id="GO:0006351">
    <property type="term" value="P:DNA-templated transcription"/>
    <property type="evidence" value="ECO:0007669"/>
    <property type="project" value="TreeGrafter"/>
</dbReference>
<dbReference type="Gene3D" id="3.40.190.10">
    <property type="entry name" value="Periplasmic binding protein-like II"/>
    <property type="match status" value="2"/>
</dbReference>
<evidence type="ECO:0000259" key="5">
    <source>
        <dbReference type="PROSITE" id="PS50931"/>
    </source>
</evidence>
<name>A0A2S0I175_9BURK</name>
<keyword evidence="3" id="KW-0238">DNA-binding</keyword>
<keyword evidence="2" id="KW-0805">Transcription regulation</keyword>
<dbReference type="RefSeq" id="WP_105236911.1">
    <property type="nucleotide sequence ID" value="NZ_CP023270.1"/>
</dbReference>
<dbReference type="PANTHER" id="PTHR30537:SF26">
    <property type="entry name" value="GLYCINE CLEAVAGE SYSTEM TRANSCRIPTIONAL ACTIVATOR"/>
    <property type="match status" value="1"/>
</dbReference>
<dbReference type="GO" id="GO:0043565">
    <property type="term" value="F:sequence-specific DNA binding"/>
    <property type="evidence" value="ECO:0007669"/>
    <property type="project" value="TreeGrafter"/>
</dbReference>
<dbReference type="PRINTS" id="PR00039">
    <property type="entry name" value="HTHLYSR"/>
</dbReference>
<dbReference type="NCBIfam" id="NF008352">
    <property type="entry name" value="PRK11139.1"/>
    <property type="match status" value="1"/>
</dbReference>
<sequence>MARIFRTLRPCTPMRSSRSLPPLVSLRAFEAAARRLSFSQAGEELFVTQSAISHHIQRLEKELGVALFERRTRAVALTDAGQAYYARVHAAFELLRQGTDELRAPEPARHTLRIGLLASFATRWLATRLPAFAAAHPHIDLQLQPDIALADVAGGEVDAAIRYGRGGWPGVRSRLLMTERLSVVCAPALVAGRKRPKTPADLLRHPLLVSHARQQFEWDAWAHRYGLDLGAARTVRLHDYNIVVEAALAGQGLAMGRERLIAAHLASGALVEALPGAVLEDPRIGWWFVTPRGALSEPVQALHDWLTQTAQYTGV</sequence>
<keyword evidence="7" id="KW-1185">Reference proteome</keyword>
<gene>
    <name evidence="6" type="ORF">CLM73_00775</name>
</gene>
<accession>A0A2S0I175</accession>
<evidence type="ECO:0000313" key="7">
    <source>
        <dbReference type="Proteomes" id="UP000239477"/>
    </source>
</evidence>
<dbReference type="Pfam" id="PF00126">
    <property type="entry name" value="HTH_1"/>
    <property type="match status" value="1"/>
</dbReference>
<dbReference type="AlphaFoldDB" id="A0A2S0I175"/>
<evidence type="ECO:0000256" key="1">
    <source>
        <dbReference type="ARBA" id="ARBA00009437"/>
    </source>
</evidence>
<dbReference type="Gene3D" id="1.10.10.10">
    <property type="entry name" value="Winged helix-like DNA-binding domain superfamily/Winged helix DNA-binding domain"/>
    <property type="match status" value="1"/>
</dbReference>
<reference evidence="6 7" key="1">
    <citation type="submission" date="2017-09" db="EMBL/GenBank/DDBJ databases">
        <title>Genomic, metabolic, and phenotypic characteristics of bacterial isolates from the natural microbiome of the model nematode Caenorhabditis elegans.</title>
        <authorList>
            <person name="Zimmermann J."/>
            <person name="Obeng N."/>
            <person name="Yang W."/>
            <person name="Obeng O."/>
            <person name="Kissoyan K."/>
            <person name="Pees B."/>
            <person name="Dirksen P."/>
            <person name="Hoppner M."/>
            <person name="Franke A."/>
            <person name="Rosenstiel P."/>
            <person name="Leippe M."/>
            <person name="Dierking K."/>
            <person name="Kaleta C."/>
            <person name="Schulenburg H."/>
        </authorList>
    </citation>
    <scope>NUCLEOTIDE SEQUENCE [LARGE SCALE GENOMIC DNA]</scope>
    <source>
        <strain evidence="6 7">MYb73</strain>
    </source>
</reference>
<organism evidence="6 7">
    <name type="scientific">Achromobacter spanius</name>
    <dbReference type="NCBI Taxonomy" id="217203"/>
    <lineage>
        <taxon>Bacteria</taxon>
        <taxon>Pseudomonadati</taxon>
        <taxon>Pseudomonadota</taxon>
        <taxon>Betaproteobacteria</taxon>
        <taxon>Burkholderiales</taxon>
        <taxon>Alcaligenaceae</taxon>
        <taxon>Achromobacter</taxon>
    </lineage>
</organism>
<comment type="similarity">
    <text evidence="1">Belongs to the LysR transcriptional regulatory family.</text>
</comment>
<dbReference type="InterPro" id="IPR036388">
    <property type="entry name" value="WH-like_DNA-bd_sf"/>
</dbReference>
<dbReference type="PROSITE" id="PS50931">
    <property type="entry name" value="HTH_LYSR"/>
    <property type="match status" value="1"/>
</dbReference>
<dbReference type="Proteomes" id="UP000239477">
    <property type="component" value="Chromosome"/>
</dbReference>
<dbReference type="GO" id="GO:0003700">
    <property type="term" value="F:DNA-binding transcription factor activity"/>
    <property type="evidence" value="ECO:0007669"/>
    <property type="project" value="InterPro"/>
</dbReference>
<dbReference type="OrthoDB" id="8591238at2"/>
<evidence type="ECO:0000256" key="4">
    <source>
        <dbReference type="ARBA" id="ARBA00023163"/>
    </source>
</evidence>
<dbReference type="InterPro" id="IPR036390">
    <property type="entry name" value="WH_DNA-bd_sf"/>
</dbReference>
<evidence type="ECO:0000256" key="2">
    <source>
        <dbReference type="ARBA" id="ARBA00023015"/>
    </source>
</evidence>
<evidence type="ECO:0000256" key="3">
    <source>
        <dbReference type="ARBA" id="ARBA00023125"/>
    </source>
</evidence>
<dbReference type="SUPFAM" id="SSF46785">
    <property type="entry name" value="Winged helix' DNA-binding domain"/>
    <property type="match status" value="1"/>
</dbReference>
<dbReference type="SUPFAM" id="SSF53850">
    <property type="entry name" value="Periplasmic binding protein-like II"/>
    <property type="match status" value="1"/>
</dbReference>
<dbReference type="InterPro" id="IPR058163">
    <property type="entry name" value="LysR-type_TF_proteobact-type"/>
</dbReference>
<proteinExistence type="inferred from homology"/>
<dbReference type="PANTHER" id="PTHR30537">
    <property type="entry name" value="HTH-TYPE TRANSCRIPTIONAL REGULATOR"/>
    <property type="match status" value="1"/>
</dbReference>
<protein>
    <submittedName>
        <fullName evidence="6">LysR family transcriptional regulator</fullName>
    </submittedName>
</protein>
<dbReference type="FunFam" id="1.10.10.10:FF:000038">
    <property type="entry name" value="Glycine cleavage system transcriptional activator"/>
    <property type="match status" value="1"/>
</dbReference>
<keyword evidence="4" id="KW-0804">Transcription</keyword>
<dbReference type="CDD" id="cd08432">
    <property type="entry name" value="PBP2_GcdR_TrpI_HvrB_AmpR_like"/>
    <property type="match status" value="1"/>
</dbReference>
<dbReference type="InterPro" id="IPR000847">
    <property type="entry name" value="LysR_HTH_N"/>
</dbReference>
<dbReference type="InterPro" id="IPR005119">
    <property type="entry name" value="LysR_subst-bd"/>
</dbReference>
<evidence type="ECO:0000313" key="6">
    <source>
        <dbReference type="EMBL" id="AVJ25770.1"/>
    </source>
</evidence>